<comment type="caution">
    <text evidence="12">The sequence shown here is derived from an EMBL/GenBank/DDBJ whole genome shotgun (WGS) entry which is preliminary data.</text>
</comment>
<organism evidence="12 13">
    <name type="scientific">Mangrovimicrobium sediminis</name>
    <dbReference type="NCBI Taxonomy" id="2562682"/>
    <lineage>
        <taxon>Bacteria</taxon>
        <taxon>Pseudomonadati</taxon>
        <taxon>Pseudomonadota</taxon>
        <taxon>Gammaproteobacteria</taxon>
        <taxon>Cellvibrionales</taxon>
        <taxon>Halieaceae</taxon>
        <taxon>Mangrovimicrobium</taxon>
    </lineage>
</organism>
<evidence type="ECO:0000313" key="12">
    <source>
        <dbReference type="EMBL" id="TGD73109.1"/>
    </source>
</evidence>
<evidence type="ECO:0000256" key="8">
    <source>
        <dbReference type="SAM" id="Coils"/>
    </source>
</evidence>
<dbReference type="RefSeq" id="WP_135444394.1">
    <property type="nucleotide sequence ID" value="NZ_SRLE01000008.1"/>
</dbReference>
<keyword evidence="8" id="KW-0175">Coiled coil</keyword>
<comment type="subcellular location">
    <subcellularLocation>
        <location evidence="1">Cell membrane</location>
        <topology evidence="1">Multi-pass membrane protein</topology>
    </subcellularLocation>
</comment>
<dbReference type="AlphaFoldDB" id="A0A4Z0M0R1"/>
<accession>A0A4Z0M0R1</accession>
<keyword evidence="6 9" id="KW-1133">Transmembrane helix</keyword>
<dbReference type="OrthoDB" id="9775724at2"/>
<dbReference type="Pfam" id="PF02706">
    <property type="entry name" value="Wzz"/>
    <property type="match status" value="1"/>
</dbReference>
<dbReference type="NCBIfam" id="TIGR01007">
    <property type="entry name" value="eps_fam"/>
    <property type="match status" value="1"/>
</dbReference>
<keyword evidence="13" id="KW-1185">Reference proteome</keyword>
<keyword evidence="5" id="KW-0067">ATP-binding</keyword>
<reference evidence="12 13" key="1">
    <citation type="submission" date="2019-04" db="EMBL/GenBank/DDBJ databases">
        <title>Taxonomy of novel Haliea sp. from mangrove soil of West Coast of India.</title>
        <authorList>
            <person name="Verma A."/>
            <person name="Kumar P."/>
            <person name="Krishnamurthi S."/>
        </authorList>
    </citation>
    <scope>NUCLEOTIDE SEQUENCE [LARGE SCALE GENOMIC DNA]</scope>
    <source>
        <strain evidence="12 13">SAOS-164</strain>
    </source>
</reference>
<evidence type="ECO:0000256" key="9">
    <source>
        <dbReference type="SAM" id="Phobius"/>
    </source>
</evidence>
<dbReference type="EMBL" id="SRLE01000008">
    <property type="protein sequence ID" value="TGD73109.1"/>
    <property type="molecule type" value="Genomic_DNA"/>
</dbReference>
<evidence type="ECO:0000256" key="6">
    <source>
        <dbReference type="ARBA" id="ARBA00022989"/>
    </source>
</evidence>
<evidence type="ECO:0000256" key="2">
    <source>
        <dbReference type="ARBA" id="ARBA00022475"/>
    </source>
</evidence>
<evidence type="ECO:0000259" key="11">
    <source>
        <dbReference type="Pfam" id="PF13807"/>
    </source>
</evidence>
<keyword evidence="7 9" id="KW-0472">Membrane</keyword>
<evidence type="ECO:0000259" key="10">
    <source>
        <dbReference type="Pfam" id="PF02706"/>
    </source>
</evidence>
<dbReference type="InterPro" id="IPR027417">
    <property type="entry name" value="P-loop_NTPase"/>
</dbReference>
<keyword evidence="2" id="KW-1003">Cell membrane</keyword>
<name>A0A4Z0M0R1_9GAMM</name>
<evidence type="ECO:0000256" key="4">
    <source>
        <dbReference type="ARBA" id="ARBA00022741"/>
    </source>
</evidence>
<dbReference type="InterPro" id="IPR050445">
    <property type="entry name" value="Bact_polysacc_biosynth/exp"/>
</dbReference>
<proteinExistence type="predicted"/>
<dbReference type="GO" id="GO:0004715">
    <property type="term" value="F:non-membrane spanning protein tyrosine kinase activity"/>
    <property type="evidence" value="ECO:0007669"/>
    <property type="project" value="UniProtKB-EC"/>
</dbReference>
<evidence type="ECO:0000256" key="5">
    <source>
        <dbReference type="ARBA" id="ARBA00022840"/>
    </source>
</evidence>
<keyword evidence="12" id="KW-0418">Kinase</keyword>
<dbReference type="SUPFAM" id="SSF52540">
    <property type="entry name" value="P-loop containing nucleoside triphosphate hydrolases"/>
    <property type="match status" value="1"/>
</dbReference>
<sequence length="740" mass="81454">MMQPLQSPLHVHEPHARSAEGAGAIDILRLLGAVRRYKWGILGLALVAALAAAVFVASLTPKYRATASIVLESEEANVVAVEDVYSLGRTGYEYFRTQFEILRSRHLAERVVRRLELDRDAAIASAAEPAQRPWYKPDLTALWPDWKKTPPIQLSEQEQSEATVRAVANTLSRSLDVEPVEFSQLAYISFESENPRRAAQVANAVAEEFIASNLEGRLAGTLQATEWLSERLATLESNLRDSEQALQDFRDSQGLVSVDGVTGLGGDELRSLTTRLDDARRARIEAENLLEEVRGLSGASPEELMTIPAVLRHELIGSLKEQQSAAERRVAELAKRYGPRHPKMIAAQTELESANRELAGEVSKVVSGIGREYEVALRNEHELQASWNARKSEIQNFNRKEFRLQELQRDVDTNRQLYDIFLTRMKSVSETGGFEKPHARIVDRATVPARPVWPNQQRIIIGVFIAALLLGAGIAVLLDILDNTVKSHEDVAQKLGAVLLGSVPRMKTDKQGRFAQFWEETAGNFAESVRTVRTGLLLSDLDSPPKVILVTSTVPAEGKSVLSLNLASALGQMENTLVIGADLRRPSLARECGLSPDHKGLSHFVSGVAELDECIEYLEDLQVHVMPAGLIPPNPLEMISSRKFVAALKVLRERFDRIVIDSAPVRAVSDAQVLASYADYIVYVVKADATSATQARRGLADLAAASDAHAAVVLNQVRQGSSDSYYHYSGYTHYGESPTS</sequence>
<dbReference type="CDD" id="cd05387">
    <property type="entry name" value="BY-kinase"/>
    <property type="match status" value="1"/>
</dbReference>
<feature type="transmembrane region" description="Helical" evidence="9">
    <location>
        <begin position="459"/>
        <end position="478"/>
    </location>
</feature>
<dbReference type="GO" id="GO:0005524">
    <property type="term" value="F:ATP binding"/>
    <property type="evidence" value="ECO:0007669"/>
    <property type="project" value="UniProtKB-KW"/>
</dbReference>
<dbReference type="InterPro" id="IPR005702">
    <property type="entry name" value="Wzc-like_C"/>
</dbReference>
<keyword evidence="4" id="KW-0547">Nucleotide-binding</keyword>
<dbReference type="InterPro" id="IPR003856">
    <property type="entry name" value="LPS_length_determ_N"/>
</dbReference>
<feature type="transmembrane region" description="Helical" evidence="9">
    <location>
        <begin position="39"/>
        <end position="59"/>
    </location>
</feature>
<dbReference type="PANTHER" id="PTHR32309:SF13">
    <property type="entry name" value="FERRIC ENTEROBACTIN TRANSPORT PROTEIN FEPE"/>
    <property type="match status" value="1"/>
</dbReference>
<dbReference type="PANTHER" id="PTHR32309">
    <property type="entry name" value="TYROSINE-PROTEIN KINASE"/>
    <property type="match status" value="1"/>
</dbReference>
<dbReference type="Pfam" id="PF13807">
    <property type="entry name" value="GNVR"/>
    <property type="match status" value="1"/>
</dbReference>
<evidence type="ECO:0000313" key="13">
    <source>
        <dbReference type="Proteomes" id="UP000298050"/>
    </source>
</evidence>
<feature type="domain" description="Tyrosine-protein kinase G-rich" evidence="11">
    <location>
        <begin position="406"/>
        <end position="477"/>
    </location>
</feature>
<dbReference type="Gene3D" id="3.40.50.300">
    <property type="entry name" value="P-loop containing nucleotide triphosphate hydrolases"/>
    <property type="match status" value="1"/>
</dbReference>
<dbReference type="GO" id="GO:0005886">
    <property type="term" value="C:plasma membrane"/>
    <property type="evidence" value="ECO:0007669"/>
    <property type="project" value="UniProtKB-SubCell"/>
</dbReference>
<dbReference type="EC" id="2.7.10.2" evidence="12"/>
<evidence type="ECO:0000256" key="7">
    <source>
        <dbReference type="ARBA" id="ARBA00023136"/>
    </source>
</evidence>
<evidence type="ECO:0000256" key="3">
    <source>
        <dbReference type="ARBA" id="ARBA00022692"/>
    </source>
</evidence>
<evidence type="ECO:0000256" key="1">
    <source>
        <dbReference type="ARBA" id="ARBA00004651"/>
    </source>
</evidence>
<feature type="domain" description="Polysaccharide chain length determinant N-terminal" evidence="10">
    <location>
        <begin position="25"/>
        <end position="114"/>
    </location>
</feature>
<feature type="coiled-coil region" evidence="8">
    <location>
        <begin position="232"/>
        <end position="336"/>
    </location>
</feature>
<gene>
    <name evidence="12" type="ORF">E4634_12575</name>
</gene>
<keyword evidence="12" id="KW-0808">Transferase</keyword>
<dbReference type="Proteomes" id="UP000298050">
    <property type="component" value="Unassembled WGS sequence"/>
</dbReference>
<protein>
    <submittedName>
        <fullName evidence="12">Polysaccharide biosynthesis tyrosine autokinase</fullName>
        <ecNumber evidence="12">2.7.10.2</ecNumber>
    </submittedName>
</protein>
<dbReference type="InterPro" id="IPR032807">
    <property type="entry name" value="GNVR"/>
</dbReference>
<keyword evidence="3 9" id="KW-0812">Transmembrane</keyword>